<keyword evidence="3" id="KW-1185">Reference proteome</keyword>
<keyword evidence="1" id="KW-0472">Membrane</keyword>
<dbReference type="PANTHER" id="PTHR10098">
    <property type="entry name" value="RAPSYN-RELATED"/>
    <property type="match status" value="1"/>
</dbReference>
<evidence type="ECO:0000256" key="1">
    <source>
        <dbReference type="SAM" id="Phobius"/>
    </source>
</evidence>
<feature type="transmembrane region" description="Helical" evidence="1">
    <location>
        <begin position="399"/>
        <end position="427"/>
    </location>
</feature>
<feature type="transmembrane region" description="Helical" evidence="1">
    <location>
        <begin position="357"/>
        <end position="379"/>
    </location>
</feature>
<sequence>MSHTQLAATAAVHSAREDGGEALKALEEARTLCQELNDRRLDGMVAKEMAFAFLQRGAVAEAQEACTQGSMAYQVAGDRLGEASVLSCLVQVKIKKEDFQGAAQAANEQKAVYQQLGDRHKEASCLLVAAGCLCNDNNLDSAMGMADEALEICIDAEDPIGEAQAMMALAEIYSQRDDLDMAVNKAKEMRQRAKDIGHRLLEAQACKALANAYQNAEPARYVQAVRAANEAVILGKQASYKPMIVEMLLASEGLDGKSVTITVDTPEITPPEEASIEAYRLGENIDNAVIMMNFHDIVYHRKGHHSEVGVSQYTFSLCWLGQEVFFLVLSTVLRLGAACYLYQAANSKGCKASSVDIYLVLGGVFLWAMSRLQYLFDILEEVIYFGKMKVEHEPFNSGWGFFQTIMILGFKCFVEVFVGYAGGYFIIVSEQISDVILNCLAAEFISDIDESIYKHFSSPFAKKLVQSAPRMPPRDEREIGRLVSSGTVFVKWVVFVVAPIGTHAAYYWLPSCQNADN</sequence>
<protein>
    <submittedName>
        <fullName evidence="2">EryA protein</fullName>
    </submittedName>
</protein>
<dbReference type="SUPFAM" id="SSF48452">
    <property type="entry name" value="TPR-like"/>
    <property type="match status" value="2"/>
</dbReference>
<proteinExistence type="predicted"/>
<accession>A0A812P1Z7</accession>
<dbReference type="InterPro" id="IPR011990">
    <property type="entry name" value="TPR-like_helical_dom_sf"/>
</dbReference>
<keyword evidence="1" id="KW-0812">Transmembrane</keyword>
<organism evidence="2 3">
    <name type="scientific">Symbiodinium pilosum</name>
    <name type="common">Dinoflagellate</name>
    <dbReference type="NCBI Taxonomy" id="2952"/>
    <lineage>
        <taxon>Eukaryota</taxon>
        <taxon>Sar</taxon>
        <taxon>Alveolata</taxon>
        <taxon>Dinophyceae</taxon>
        <taxon>Suessiales</taxon>
        <taxon>Symbiodiniaceae</taxon>
        <taxon>Symbiodinium</taxon>
    </lineage>
</organism>
<dbReference type="Gene3D" id="1.25.40.10">
    <property type="entry name" value="Tetratricopeptide repeat domain"/>
    <property type="match status" value="1"/>
</dbReference>
<comment type="caution">
    <text evidence="2">The sequence shown here is derived from an EMBL/GenBank/DDBJ whole genome shotgun (WGS) entry which is preliminary data.</text>
</comment>
<feature type="transmembrane region" description="Helical" evidence="1">
    <location>
        <begin position="324"/>
        <end position="345"/>
    </location>
</feature>
<evidence type="ECO:0000313" key="2">
    <source>
        <dbReference type="EMBL" id="CAE7346862.1"/>
    </source>
</evidence>
<gene>
    <name evidence="2" type="primary">eryA</name>
    <name evidence="2" type="ORF">SPIL2461_LOCUS8214</name>
</gene>
<dbReference type="OrthoDB" id="431454at2759"/>
<feature type="transmembrane region" description="Helical" evidence="1">
    <location>
        <begin position="489"/>
        <end position="509"/>
    </location>
</feature>
<keyword evidence="1" id="KW-1133">Transmembrane helix</keyword>
<dbReference type="AlphaFoldDB" id="A0A812P1Z7"/>
<dbReference type="EMBL" id="CAJNIZ010013335">
    <property type="protein sequence ID" value="CAE7346862.1"/>
    <property type="molecule type" value="Genomic_DNA"/>
</dbReference>
<name>A0A812P1Z7_SYMPI</name>
<evidence type="ECO:0000313" key="3">
    <source>
        <dbReference type="Proteomes" id="UP000649617"/>
    </source>
</evidence>
<dbReference type="PANTHER" id="PTHR10098:SF108">
    <property type="entry name" value="TETRATRICOPEPTIDE REPEAT PROTEIN 28"/>
    <property type="match status" value="1"/>
</dbReference>
<reference evidence="2" key="1">
    <citation type="submission" date="2021-02" db="EMBL/GenBank/DDBJ databases">
        <authorList>
            <person name="Dougan E. K."/>
            <person name="Rhodes N."/>
            <person name="Thang M."/>
            <person name="Chan C."/>
        </authorList>
    </citation>
    <scope>NUCLEOTIDE SEQUENCE</scope>
</reference>
<dbReference type="Proteomes" id="UP000649617">
    <property type="component" value="Unassembled WGS sequence"/>
</dbReference>